<accession>A0A1G5W8K4</accession>
<proteinExistence type="predicted"/>
<gene>
    <name evidence="2" type="ORF">SAMN02910343_01186</name>
</gene>
<dbReference type="RefSeq" id="WP_091364796.1">
    <property type="nucleotide sequence ID" value="NZ_FMXA01000014.1"/>
</dbReference>
<evidence type="ECO:0000313" key="2">
    <source>
        <dbReference type="EMBL" id="SDA53887.1"/>
    </source>
</evidence>
<protein>
    <recommendedName>
        <fullName evidence="1">MoaF-like domain-containing protein</fullName>
    </recommendedName>
</protein>
<feature type="domain" description="MoaF-like" evidence="1">
    <location>
        <begin position="8"/>
        <end position="92"/>
    </location>
</feature>
<dbReference type="Pfam" id="PF22036">
    <property type="entry name" value="MoaF_like"/>
    <property type="match status" value="1"/>
</dbReference>
<dbReference type="InterPro" id="IPR053892">
    <property type="entry name" value="MoaF-like"/>
</dbReference>
<reference evidence="2 3" key="1">
    <citation type="submission" date="2016-10" db="EMBL/GenBank/DDBJ databases">
        <authorList>
            <person name="de Groot N.N."/>
        </authorList>
    </citation>
    <scope>NUCLEOTIDE SEQUENCE [LARGE SCALE GENOMIC DNA]</scope>
    <source>
        <strain evidence="2 3">DSM 15230</strain>
    </source>
</reference>
<dbReference type="Proteomes" id="UP000199689">
    <property type="component" value="Unassembled WGS sequence"/>
</dbReference>
<keyword evidence="3" id="KW-1185">Reference proteome</keyword>
<dbReference type="EMBL" id="FMXA01000014">
    <property type="protein sequence ID" value="SDA53887.1"/>
    <property type="molecule type" value="Genomic_DNA"/>
</dbReference>
<dbReference type="GeneID" id="87756202"/>
<evidence type="ECO:0000259" key="1">
    <source>
        <dbReference type="Pfam" id="PF22036"/>
    </source>
</evidence>
<name>A0A1G5W8K4_9FIRM</name>
<dbReference type="Gene3D" id="2.40.128.20">
    <property type="match status" value="1"/>
</dbReference>
<dbReference type="OrthoDB" id="1643931at2"/>
<dbReference type="SUPFAM" id="SSF50814">
    <property type="entry name" value="Lipocalins"/>
    <property type="match status" value="1"/>
</dbReference>
<organism evidence="2 3">
    <name type="scientific">Allisonella histaminiformans</name>
    <dbReference type="NCBI Taxonomy" id="209880"/>
    <lineage>
        <taxon>Bacteria</taxon>
        <taxon>Bacillati</taxon>
        <taxon>Bacillota</taxon>
        <taxon>Negativicutes</taxon>
        <taxon>Veillonellales</taxon>
        <taxon>Veillonellaceae</taxon>
        <taxon>Allisonella</taxon>
    </lineage>
</organism>
<evidence type="ECO:0000313" key="3">
    <source>
        <dbReference type="Proteomes" id="UP000199689"/>
    </source>
</evidence>
<sequence>MFFDYVKNKKVSVHYESGFAFDIVYPEKDVLQWIPTSDKSLAPSGREHYEVEEVSDKIFYVNWVEETGVVVSQILNFNSNKVLAFMTWNDEKGRGGRASIFHKGTFEIR</sequence>
<dbReference type="InterPro" id="IPR012674">
    <property type="entry name" value="Calycin"/>
</dbReference>
<dbReference type="AlphaFoldDB" id="A0A1G5W8K4"/>
<dbReference type="STRING" id="209880.SAMN02910343_01186"/>